<name>A0A930URF3_9PAST</name>
<accession>A0A930URF3</accession>
<evidence type="ECO:0000313" key="1">
    <source>
        <dbReference type="EMBL" id="MBF4102602.1"/>
    </source>
</evidence>
<dbReference type="AlphaFoldDB" id="A0A930URF3"/>
<proteinExistence type="predicted"/>
<comment type="caution">
    <text evidence="1">The sequence shown here is derived from an EMBL/GenBank/DDBJ whole genome shotgun (WGS) entry which is preliminary data.</text>
</comment>
<reference evidence="1" key="1">
    <citation type="submission" date="2020-11" db="EMBL/GenBank/DDBJ databases">
        <title>Gallibacterium anatis 1637, full genome, WGS.</title>
        <authorList>
            <person name="Laishevtcev A.I."/>
            <person name="Yakimova E.A."/>
            <person name="Petkovich D."/>
            <person name="Stepanova T.V."/>
            <person name="Kalendr R.S."/>
            <person name="Rubalsky E.O."/>
            <person name="Zulkarneev E.R."/>
            <person name="Aleshkin A.V."/>
        </authorList>
    </citation>
    <scope>NUCLEOTIDE SEQUENCE</scope>
    <source>
        <strain evidence="1">1637</strain>
    </source>
</reference>
<organism evidence="1">
    <name type="scientific">Gallibacterium anatis</name>
    <dbReference type="NCBI Taxonomy" id="750"/>
    <lineage>
        <taxon>Bacteria</taxon>
        <taxon>Pseudomonadati</taxon>
        <taxon>Pseudomonadota</taxon>
        <taxon>Gammaproteobacteria</taxon>
        <taxon>Pasteurellales</taxon>
        <taxon>Pasteurellaceae</taxon>
        <taxon>Gallibacterium</taxon>
    </lineage>
</organism>
<sequence length="46" mass="5357">MSRFKLPTSEIRLVGVHPDLVKVVDCYCRNQRLIFMVVEGKRSKAH</sequence>
<gene>
    <name evidence="1" type="ORF">INT80_06835</name>
</gene>
<protein>
    <submittedName>
        <fullName evidence="1">Uncharacterized protein</fullName>
    </submittedName>
</protein>
<dbReference type="EMBL" id="JADION010000015">
    <property type="protein sequence ID" value="MBF4102602.1"/>
    <property type="molecule type" value="Genomic_DNA"/>
</dbReference>